<dbReference type="EMBL" id="BGPR01006717">
    <property type="protein sequence ID" value="GBN21300.1"/>
    <property type="molecule type" value="Genomic_DNA"/>
</dbReference>
<accession>A0A4Y2M4F2</accession>
<protein>
    <submittedName>
        <fullName evidence="1">Uncharacterized protein</fullName>
    </submittedName>
</protein>
<dbReference type="AlphaFoldDB" id="A0A4Y2M4F2"/>
<evidence type="ECO:0000313" key="2">
    <source>
        <dbReference type="Proteomes" id="UP000499080"/>
    </source>
</evidence>
<evidence type="ECO:0000313" key="1">
    <source>
        <dbReference type="EMBL" id="GBN21300.1"/>
    </source>
</evidence>
<proteinExistence type="predicted"/>
<keyword evidence="2" id="KW-1185">Reference proteome</keyword>
<dbReference type="Proteomes" id="UP000499080">
    <property type="component" value="Unassembled WGS sequence"/>
</dbReference>
<reference evidence="1 2" key="1">
    <citation type="journal article" date="2019" name="Sci. Rep.">
        <title>Orb-weaving spider Araneus ventricosus genome elucidates the spidroin gene catalogue.</title>
        <authorList>
            <person name="Kono N."/>
            <person name="Nakamura H."/>
            <person name="Ohtoshi R."/>
            <person name="Moran D.A.P."/>
            <person name="Shinohara A."/>
            <person name="Yoshida Y."/>
            <person name="Fujiwara M."/>
            <person name="Mori M."/>
            <person name="Tomita M."/>
            <person name="Arakawa K."/>
        </authorList>
    </citation>
    <scope>NUCLEOTIDE SEQUENCE [LARGE SCALE GENOMIC DNA]</scope>
</reference>
<comment type="caution">
    <text evidence="1">The sequence shown here is derived from an EMBL/GenBank/DDBJ whole genome shotgun (WGS) entry which is preliminary data.</text>
</comment>
<gene>
    <name evidence="1" type="ORF">AVEN_112454_1</name>
</gene>
<name>A0A4Y2M4F2_ARAVE</name>
<sequence length="120" mass="13378">MLIGHQNSGLLANPGFPCNLVYSYGKHQEPVATKEMSLNNIDTTLFIWDGISLGFRANHHGSSDLWGLSFCINKFVFSEMQWGQILSLWVATPSLTVDECLGEAYLCVWTGHHSSQFEPS</sequence>
<organism evidence="1 2">
    <name type="scientific">Araneus ventricosus</name>
    <name type="common">Orbweaver spider</name>
    <name type="synonym">Epeira ventricosa</name>
    <dbReference type="NCBI Taxonomy" id="182803"/>
    <lineage>
        <taxon>Eukaryota</taxon>
        <taxon>Metazoa</taxon>
        <taxon>Ecdysozoa</taxon>
        <taxon>Arthropoda</taxon>
        <taxon>Chelicerata</taxon>
        <taxon>Arachnida</taxon>
        <taxon>Araneae</taxon>
        <taxon>Araneomorphae</taxon>
        <taxon>Entelegynae</taxon>
        <taxon>Araneoidea</taxon>
        <taxon>Araneidae</taxon>
        <taxon>Araneus</taxon>
    </lineage>
</organism>